<dbReference type="RefSeq" id="WP_146400388.1">
    <property type="nucleotide sequence ID" value="NZ_SJPQ01000002.1"/>
</dbReference>
<evidence type="ECO:0000313" key="2">
    <source>
        <dbReference type="Proteomes" id="UP000315440"/>
    </source>
</evidence>
<evidence type="ECO:0000313" key="1">
    <source>
        <dbReference type="EMBL" id="TWT88916.1"/>
    </source>
</evidence>
<gene>
    <name evidence="1" type="ORF">Mal64_24060</name>
</gene>
<dbReference type="Gene3D" id="3.30.420.40">
    <property type="match status" value="2"/>
</dbReference>
<sequence>MTPSKLNSLLGVAKQGWIGADLGAAAVKVAQVTRRRGSYSIAAAALVDRDRPWETDPAQDPVEETSADALLAGSSLCNALSGRDAAAVVSMSRCEHAAVKAPTTVERLDESEVRRRAAVLALPGLDSCQLGWWPGAAERSGDAVSWNLIGLDRDLSDRVAREVVNAGWDCRLIDAMPWCLARAVGLVRGADQDKTFATLDIGYDRAVLCLVQSGRPVFVRALRGVGLRDALGIVRNDLGLDAGDADLLLRRATEGKSRADTASPLDETVLNLADETARTLAFWRGKSAGLEPGRVWLFGGGALLPGVAPAVAEATSTEASVWSLPFDNEEASVWPAPLFGAAAGLSALAWSVGR</sequence>
<dbReference type="Pfam" id="PF11104">
    <property type="entry name" value="PilM_2"/>
    <property type="match status" value="1"/>
</dbReference>
<accession>A0A5C5ZP44</accession>
<dbReference type="EMBL" id="SJPQ01000002">
    <property type="protein sequence ID" value="TWT88916.1"/>
    <property type="molecule type" value="Genomic_DNA"/>
</dbReference>
<protein>
    <submittedName>
        <fullName evidence="1">Competence protein A</fullName>
    </submittedName>
</protein>
<organism evidence="1 2">
    <name type="scientific">Pseudobythopirellula maris</name>
    <dbReference type="NCBI Taxonomy" id="2527991"/>
    <lineage>
        <taxon>Bacteria</taxon>
        <taxon>Pseudomonadati</taxon>
        <taxon>Planctomycetota</taxon>
        <taxon>Planctomycetia</taxon>
        <taxon>Pirellulales</taxon>
        <taxon>Lacipirellulaceae</taxon>
        <taxon>Pseudobythopirellula</taxon>
    </lineage>
</organism>
<proteinExistence type="predicted"/>
<name>A0A5C5ZP44_9BACT</name>
<keyword evidence="2" id="KW-1185">Reference proteome</keyword>
<comment type="caution">
    <text evidence="1">The sequence shown here is derived from an EMBL/GenBank/DDBJ whole genome shotgun (WGS) entry which is preliminary data.</text>
</comment>
<dbReference type="OrthoDB" id="9773403at2"/>
<dbReference type="Proteomes" id="UP000315440">
    <property type="component" value="Unassembled WGS sequence"/>
</dbReference>
<reference evidence="1 2" key="1">
    <citation type="submission" date="2019-02" db="EMBL/GenBank/DDBJ databases">
        <title>Deep-cultivation of Planctomycetes and their phenomic and genomic characterization uncovers novel biology.</title>
        <authorList>
            <person name="Wiegand S."/>
            <person name="Jogler M."/>
            <person name="Boedeker C."/>
            <person name="Pinto D."/>
            <person name="Vollmers J."/>
            <person name="Rivas-Marin E."/>
            <person name="Kohn T."/>
            <person name="Peeters S.H."/>
            <person name="Heuer A."/>
            <person name="Rast P."/>
            <person name="Oberbeckmann S."/>
            <person name="Bunk B."/>
            <person name="Jeske O."/>
            <person name="Meyerdierks A."/>
            <person name="Storesund J.E."/>
            <person name="Kallscheuer N."/>
            <person name="Luecker S."/>
            <person name="Lage O.M."/>
            <person name="Pohl T."/>
            <person name="Merkel B.J."/>
            <person name="Hornburger P."/>
            <person name="Mueller R.-W."/>
            <person name="Bruemmer F."/>
            <person name="Labrenz M."/>
            <person name="Spormann A.M."/>
            <person name="Op Den Camp H."/>
            <person name="Overmann J."/>
            <person name="Amann R."/>
            <person name="Jetten M.S.M."/>
            <person name="Mascher T."/>
            <person name="Medema M.H."/>
            <person name="Devos D.P."/>
            <person name="Kaster A.-K."/>
            <person name="Ovreas L."/>
            <person name="Rohde M."/>
            <person name="Galperin M.Y."/>
            <person name="Jogler C."/>
        </authorList>
    </citation>
    <scope>NUCLEOTIDE SEQUENCE [LARGE SCALE GENOMIC DNA]</scope>
    <source>
        <strain evidence="1 2">Mal64</strain>
    </source>
</reference>
<dbReference type="AlphaFoldDB" id="A0A5C5ZP44"/>
<dbReference type="Gene3D" id="3.30.1490.300">
    <property type="match status" value="1"/>
</dbReference>
<dbReference type="InterPro" id="IPR005883">
    <property type="entry name" value="PilM"/>
</dbReference>